<accession>A0A2P5G103</accession>
<dbReference type="AlphaFoldDB" id="A0A2P5G103"/>
<dbReference type="EMBL" id="JXTC01000001">
    <property type="protein sequence ID" value="POO03738.1"/>
    <property type="molecule type" value="Genomic_DNA"/>
</dbReference>
<keyword evidence="2" id="KW-1185">Reference proteome</keyword>
<proteinExistence type="predicted"/>
<protein>
    <submittedName>
        <fullName evidence="1">Uncharacterized protein</fullName>
    </submittedName>
</protein>
<organism evidence="1 2">
    <name type="scientific">Trema orientale</name>
    <name type="common">Charcoal tree</name>
    <name type="synonym">Celtis orientalis</name>
    <dbReference type="NCBI Taxonomy" id="63057"/>
    <lineage>
        <taxon>Eukaryota</taxon>
        <taxon>Viridiplantae</taxon>
        <taxon>Streptophyta</taxon>
        <taxon>Embryophyta</taxon>
        <taxon>Tracheophyta</taxon>
        <taxon>Spermatophyta</taxon>
        <taxon>Magnoliopsida</taxon>
        <taxon>eudicotyledons</taxon>
        <taxon>Gunneridae</taxon>
        <taxon>Pentapetalae</taxon>
        <taxon>rosids</taxon>
        <taxon>fabids</taxon>
        <taxon>Rosales</taxon>
        <taxon>Cannabaceae</taxon>
        <taxon>Trema</taxon>
    </lineage>
</organism>
<comment type="caution">
    <text evidence="1">The sequence shown here is derived from an EMBL/GenBank/DDBJ whole genome shotgun (WGS) entry which is preliminary data.</text>
</comment>
<evidence type="ECO:0000313" key="1">
    <source>
        <dbReference type="EMBL" id="POO03738.1"/>
    </source>
</evidence>
<reference evidence="2" key="1">
    <citation type="submission" date="2016-06" db="EMBL/GenBank/DDBJ databases">
        <title>Parallel loss of symbiosis genes in relatives of nitrogen-fixing non-legume Parasponia.</title>
        <authorList>
            <person name="Van Velzen R."/>
            <person name="Holmer R."/>
            <person name="Bu F."/>
            <person name="Rutten L."/>
            <person name="Van Zeijl A."/>
            <person name="Liu W."/>
            <person name="Santuari L."/>
            <person name="Cao Q."/>
            <person name="Sharma T."/>
            <person name="Shen D."/>
            <person name="Roswanjaya Y."/>
            <person name="Wardhani T."/>
            <person name="Kalhor M.S."/>
            <person name="Jansen J."/>
            <person name="Van den Hoogen J."/>
            <person name="Gungor B."/>
            <person name="Hartog M."/>
            <person name="Hontelez J."/>
            <person name="Verver J."/>
            <person name="Yang W.-C."/>
            <person name="Schijlen E."/>
            <person name="Repin R."/>
            <person name="Schilthuizen M."/>
            <person name="Schranz E."/>
            <person name="Heidstra R."/>
            <person name="Miyata K."/>
            <person name="Fedorova E."/>
            <person name="Kohlen W."/>
            <person name="Bisseling T."/>
            <person name="Smit S."/>
            <person name="Geurts R."/>
        </authorList>
    </citation>
    <scope>NUCLEOTIDE SEQUENCE [LARGE SCALE GENOMIC DNA]</scope>
    <source>
        <strain evidence="2">cv. RG33-2</strain>
    </source>
</reference>
<evidence type="ECO:0000313" key="2">
    <source>
        <dbReference type="Proteomes" id="UP000237000"/>
    </source>
</evidence>
<sequence>MVVELLLSVSDWFGQFHGLAYNVVGPGGPAFYCSRRDWAGPRPKSLLACLPTISKGEGSVLAYNKWICSIFAPTL</sequence>
<dbReference type="Proteomes" id="UP000237000">
    <property type="component" value="Unassembled WGS sequence"/>
</dbReference>
<name>A0A2P5G103_TREOI</name>
<dbReference type="InParanoid" id="A0A2P5G103"/>
<gene>
    <name evidence="1" type="ORF">TorRG33x02_000420</name>
</gene>